<proteinExistence type="predicted"/>
<accession>A0AA39MLZ1</accession>
<gene>
    <name evidence="1" type="ORF">EV421DRAFT_2020972</name>
</gene>
<evidence type="ECO:0000313" key="2">
    <source>
        <dbReference type="Proteomes" id="UP001175226"/>
    </source>
</evidence>
<dbReference type="AlphaFoldDB" id="A0AA39MLZ1"/>
<reference evidence="1" key="1">
    <citation type="submission" date="2023-06" db="EMBL/GenBank/DDBJ databases">
        <authorList>
            <consortium name="Lawrence Berkeley National Laboratory"/>
            <person name="Ahrendt S."/>
            <person name="Sahu N."/>
            <person name="Indic B."/>
            <person name="Wong-Bajracharya J."/>
            <person name="Merenyi Z."/>
            <person name="Ke H.-M."/>
            <person name="Monk M."/>
            <person name="Kocsube S."/>
            <person name="Drula E."/>
            <person name="Lipzen A."/>
            <person name="Balint B."/>
            <person name="Henrissat B."/>
            <person name="Andreopoulos B."/>
            <person name="Martin F.M."/>
            <person name="Harder C.B."/>
            <person name="Rigling D."/>
            <person name="Ford K.L."/>
            <person name="Foster G.D."/>
            <person name="Pangilinan J."/>
            <person name="Papanicolaou A."/>
            <person name="Barry K."/>
            <person name="LaButti K."/>
            <person name="Viragh M."/>
            <person name="Koriabine M."/>
            <person name="Yan M."/>
            <person name="Riley R."/>
            <person name="Champramary S."/>
            <person name="Plett K.L."/>
            <person name="Tsai I.J."/>
            <person name="Slot J."/>
            <person name="Sipos G."/>
            <person name="Plett J."/>
            <person name="Nagy L.G."/>
            <person name="Grigoriev I.V."/>
        </authorList>
    </citation>
    <scope>NUCLEOTIDE SEQUENCE</scope>
    <source>
        <strain evidence="1">FPL87.14</strain>
    </source>
</reference>
<name>A0AA39MLZ1_9AGAR</name>
<dbReference type="EMBL" id="JAUEPT010000039">
    <property type="protein sequence ID" value="KAK0439217.1"/>
    <property type="molecule type" value="Genomic_DNA"/>
</dbReference>
<evidence type="ECO:0000313" key="1">
    <source>
        <dbReference type="EMBL" id="KAK0439217.1"/>
    </source>
</evidence>
<protein>
    <submittedName>
        <fullName evidence="1">Uncharacterized protein</fullName>
    </submittedName>
</protein>
<organism evidence="1 2">
    <name type="scientific">Armillaria borealis</name>
    <dbReference type="NCBI Taxonomy" id="47425"/>
    <lineage>
        <taxon>Eukaryota</taxon>
        <taxon>Fungi</taxon>
        <taxon>Dikarya</taxon>
        <taxon>Basidiomycota</taxon>
        <taxon>Agaricomycotina</taxon>
        <taxon>Agaricomycetes</taxon>
        <taxon>Agaricomycetidae</taxon>
        <taxon>Agaricales</taxon>
        <taxon>Marasmiineae</taxon>
        <taxon>Physalacriaceae</taxon>
        <taxon>Armillaria</taxon>
    </lineage>
</organism>
<keyword evidence="2" id="KW-1185">Reference proteome</keyword>
<dbReference type="Proteomes" id="UP001175226">
    <property type="component" value="Unassembled WGS sequence"/>
</dbReference>
<sequence length="252" mass="28236">MYKPYHIVDIPRGWCLPIASTIDSLCRSGHHALSLEPEPPYRVARLRDIRLRVICCSALGGGVDAIHGLGLASRIFDRCCRKLCRRRRSWKSSQPLSEHTVEFGDHVVQELAASLPSVATGFLATVRVKWLGSWMPEVNTSLYGSHRRSFFGGCWYLSMLAETSESPAIQLPNLPLTTTITVKSDSYSLFFTMCSDQTVIYTCGCKHAGKYFKQCPEREGTNVRCNNVESKDFNVDGYCLKHTVPVPRKGVD</sequence>
<comment type="caution">
    <text evidence="1">The sequence shown here is derived from an EMBL/GenBank/DDBJ whole genome shotgun (WGS) entry which is preliminary data.</text>
</comment>